<dbReference type="PRINTS" id="PR00412">
    <property type="entry name" value="EPOXHYDRLASE"/>
</dbReference>
<evidence type="ECO:0000256" key="3">
    <source>
        <dbReference type="PIRSR" id="PIRSR001112-1"/>
    </source>
</evidence>
<dbReference type="GO" id="GO:0004301">
    <property type="term" value="F:epoxide hydrolase activity"/>
    <property type="evidence" value="ECO:0007669"/>
    <property type="project" value="TreeGrafter"/>
</dbReference>
<sequence>MAAKFNVPPKSLANLRPFELHIPENEVVEFKNLLKLSKIGPATWWNQQNNSQFGVSREWLIKAKETWLTSFDWRIHEEYVNKFPNFKIAVQDFEVGEIDIHFAALFSAKHDAIPIICMHGFPSSFADFLSMMDLLANKYTPETLPYHIIVPSLPDYGLSGTRTPNTEMTLERSARIMNQLMIDLGFGGGYIAQGGDLGSLLARIMSAEYETCKAFHLNMLVLDPGQASPSSDSLTPEEKHHLKRTEEWRPTGMAYALEHGTRPSTAGLAISSSPLALLAWIGEKLMEWTDPRKPFSLDHILGTVTLYWFTGTFSTSLYHATAAMRYLSNTPFPVSQEKPLGYSWFPYDLVVFPQAWAQEVYPNMVFYKSHSKGGHFACLEQVEEFLEDIEAFVEKVSDSFKKNVE</sequence>
<dbReference type="Gene3D" id="3.40.50.1820">
    <property type="entry name" value="alpha/beta hydrolase"/>
    <property type="match status" value="1"/>
</dbReference>
<dbReference type="AlphaFoldDB" id="A0AAD6G1L9"/>
<reference evidence="5" key="2">
    <citation type="journal article" date="2023" name="IMA Fungus">
        <title>Comparative genomic study of the Penicillium genus elucidates a diverse pangenome and 15 lateral gene transfer events.</title>
        <authorList>
            <person name="Petersen C."/>
            <person name="Sorensen T."/>
            <person name="Nielsen M.R."/>
            <person name="Sondergaard T.E."/>
            <person name="Sorensen J.L."/>
            <person name="Fitzpatrick D.A."/>
            <person name="Frisvad J.C."/>
            <person name="Nielsen K.L."/>
        </authorList>
    </citation>
    <scope>NUCLEOTIDE SEQUENCE</scope>
    <source>
        <strain evidence="5">IBT 16125</strain>
    </source>
</reference>
<feature type="active site" description="Proton acceptor" evidence="3">
    <location>
        <position position="375"/>
    </location>
</feature>
<dbReference type="InterPro" id="IPR029058">
    <property type="entry name" value="AB_hydrolase_fold"/>
</dbReference>
<dbReference type="SUPFAM" id="SSF53474">
    <property type="entry name" value="alpha/beta-Hydrolases"/>
    <property type="match status" value="1"/>
</dbReference>
<protein>
    <recommendedName>
        <fullName evidence="4">Epoxide hydrolase N-terminal domain-containing protein</fullName>
    </recommendedName>
</protein>
<keyword evidence="6" id="KW-1185">Reference proteome</keyword>
<proteinExistence type="inferred from homology"/>
<comment type="similarity">
    <text evidence="1">Belongs to the peptidase S33 family.</text>
</comment>
<evidence type="ECO:0000259" key="4">
    <source>
        <dbReference type="Pfam" id="PF06441"/>
    </source>
</evidence>
<dbReference type="Pfam" id="PF06441">
    <property type="entry name" value="EHN"/>
    <property type="match status" value="1"/>
</dbReference>
<dbReference type="InterPro" id="IPR010497">
    <property type="entry name" value="Epoxide_hydro_N"/>
</dbReference>
<dbReference type="GO" id="GO:0072330">
    <property type="term" value="P:monocarboxylic acid biosynthetic process"/>
    <property type="evidence" value="ECO:0007669"/>
    <property type="project" value="UniProtKB-ARBA"/>
</dbReference>
<dbReference type="PANTHER" id="PTHR21661:SF39">
    <property type="entry name" value="HYDROLASE, PUTATIVE (AFU_ORTHOLOGUE AFUA_3G08960)-RELATED"/>
    <property type="match status" value="1"/>
</dbReference>
<comment type="caution">
    <text evidence="5">The sequence shown here is derived from an EMBL/GenBank/DDBJ whole genome shotgun (WGS) entry which is preliminary data.</text>
</comment>
<reference evidence="5" key="1">
    <citation type="submission" date="2022-12" db="EMBL/GenBank/DDBJ databases">
        <authorList>
            <person name="Petersen C."/>
        </authorList>
    </citation>
    <scope>NUCLEOTIDE SEQUENCE</scope>
    <source>
        <strain evidence="5">IBT 16125</strain>
    </source>
</reference>
<feature type="active site" description="Proton donor" evidence="3">
    <location>
        <position position="318"/>
    </location>
</feature>
<dbReference type="RefSeq" id="XP_056764180.1">
    <property type="nucleotide sequence ID" value="XM_056911354.1"/>
</dbReference>
<dbReference type="GO" id="GO:0097176">
    <property type="term" value="P:epoxide metabolic process"/>
    <property type="evidence" value="ECO:0007669"/>
    <property type="project" value="TreeGrafter"/>
</dbReference>
<evidence type="ECO:0000256" key="2">
    <source>
        <dbReference type="ARBA" id="ARBA00022801"/>
    </source>
</evidence>
<gene>
    <name evidence="5" type="ORF">N7458_007972</name>
</gene>
<dbReference type="GeneID" id="81601597"/>
<accession>A0AAD6G1L9</accession>
<evidence type="ECO:0000313" key="6">
    <source>
        <dbReference type="Proteomes" id="UP001213681"/>
    </source>
</evidence>
<dbReference type="PANTHER" id="PTHR21661">
    <property type="entry name" value="EPOXIDE HYDROLASE 1-RELATED"/>
    <property type="match status" value="1"/>
</dbReference>
<dbReference type="InterPro" id="IPR000639">
    <property type="entry name" value="Epox_hydrolase-like"/>
</dbReference>
<evidence type="ECO:0000256" key="1">
    <source>
        <dbReference type="ARBA" id="ARBA00010088"/>
    </source>
</evidence>
<evidence type="ECO:0000313" key="5">
    <source>
        <dbReference type="EMBL" id="KAJ5444100.1"/>
    </source>
</evidence>
<dbReference type="Proteomes" id="UP001213681">
    <property type="component" value="Unassembled WGS sequence"/>
</dbReference>
<dbReference type="InterPro" id="IPR016292">
    <property type="entry name" value="Epoxide_hydrolase"/>
</dbReference>
<dbReference type="GO" id="GO:0017000">
    <property type="term" value="P:antibiotic biosynthetic process"/>
    <property type="evidence" value="ECO:0007669"/>
    <property type="project" value="UniProtKB-ARBA"/>
</dbReference>
<keyword evidence="2" id="KW-0378">Hydrolase</keyword>
<feature type="active site" description="Nucleophile" evidence="3">
    <location>
        <position position="196"/>
    </location>
</feature>
<organism evidence="5 6">
    <name type="scientific">Penicillium daleae</name>
    <dbReference type="NCBI Taxonomy" id="63821"/>
    <lineage>
        <taxon>Eukaryota</taxon>
        <taxon>Fungi</taxon>
        <taxon>Dikarya</taxon>
        <taxon>Ascomycota</taxon>
        <taxon>Pezizomycotina</taxon>
        <taxon>Eurotiomycetes</taxon>
        <taxon>Eurotiomycetidae</taxon>
        <taxon>Eurotiales</taxon>
        <taxon>Aspergillaceae</taxon>
        <taxon>Penicillium</taxon>
    </lineage>
</organism>
<name>A0AAD6G1L9_9EURO</name>
<dbReference type="EMBL" id="JAPVEA010000007">
    <property type="protein sequence ID" value="KAJ5444100.1"/>
    <property type="molecule type" value="Genomic_DNA"/>
</dbReference>
<feature type="domain" description="Epoxide hydrolase N-terminal" evidence="4">
    <location>
        <begin position="16"/>
        <end position="128"/>
    </location>
</feature>
<dbReference type="PIRSF" id="PIRSF001112">
    <property type="entry name" value="Epoxide_hydrolase"/>
    <property type="match status" value="1"/>
</dbReference>